<evidence type="ECO:0000313" key="2">
    <source>
        <dbReference type="Proteomes" id="UP000595205"/>
    </source>
</evidence>
<reference evidence="1 2" key="1">
    <citation type="submission" date="2020-12" db="EMBL/GenBank/DDBJ databases">
        <title>Genome sequence of clinical Mycobacterium intracellulare strains.</title>
        <authorList>
            <person name="Tateishi Y."/>
            <person name="Matsumoto S."/>
            <person name="Fukushima Y."/>
            <person name="Nakajima C."/>
            <person name="Suzuki Y."/>
        </authorList>
    </citation>
    <scope>NUCLEOTIDE SEQUENCE [LARGE SCALE GENOMIC DNA]</scope>
    <source>
        <strain evidence="1 2">M018</strain>
        <plasmid evidence="1 2">pM018</plasmid>
    </source>
</reference>
<dbReference type="EMBL" id="AP024256">
    <property type="protein sequence ID" value="BCP02497.1"/>
    <property type="molecule type" value="Genomic_DNA"/>
</dbReference>
<name>A0A7R7RRR5_MYCIT</name>
<dbReference type="AlphaFoldDB" id="A0A7R7RRR5"/>
<geneLocation type="plasmid" evidence="1 2">
    <name>pM018</name>
</geneLocation>
<gene>
    <name evidence="1" type="ORF">MINTM018_52660</name>
</gene>
<evidence type="ECO:0000313" key="1">
    <source>
        <dbReference type="EMBL" id="BCP02497.1"/>
    </source>
</evidence>
<keyword evidence="1" id="KW-0614">Plasmid</keyword>
<accession>A0A7R7RRR5</accession>
<sequence length="54" mass="6239">MNSCRGSSFKCQECNRTLKVSNGRLSKDTVLAMDWFVTSDELYFCPNHKEKAFD</sequence>
<proteinExistence type="predicted"/>
<dbReference type="Proteomes" id="UP000595205">
    <property type="component" value="Plasmid pM018"/>
</dbReference>
<organism evidence="1 2">
    <name type="scientific">Mycobacterium intracellulare</name>
    <dbReference type="NCBI Taxonomy" id="1767"/>
    <lineage>
        <taxon>Bacteria</taxon>
        <taxon>Bacillati</taxon>
        <taxon>Actinomycetota</taxon>
        <taxon>Actinomycetes</taxon>
        <taxon>Mycobacteriales</taxon>
        <taxon>Mycobacteriaceae</taxon>
        <taxon>Mycobacterium</taxon>
        <taxon>Mycobacterium avium complex (MAC)</taxon>
    </lineage>
</organism>
<protein>
    <submittedName>
        <fullName evidence="1">Uncharacterized protein</fullName>
    </submittedName>
</protein>